<organism evidence="1 2">
    <name type="scientific">Mesocestoides corti</name>
    <name type="common">Flatworm</name>
    <dbReference type="NCBI Taxonomy" id="53468"/>
    <lineage>
        <taxon>Eukaryota</taxon>
        <taxon>Metazoa</taxon>
        <taxon>Spiralia</taxon>
        <taxon>Lophotrochozoa</taxon>
        <taxon>Platyhelminthes</taxon>
        <taxon>Cestoda</taxon>
        <taxon>Eucestoda</taxon>
        <taxon>Cyclophyllidea</taxon>
        <taxon>Mesocestoididae</taxon>
        <taxon>Mesocestoides</taxon>
    </lineage>
</organism>
<evidence type="ECO:0000313" key="1">
    <source>
        <dbReference type="EMBL" id="VDD79839.1"/>
    </source>
</evidence>
<protein>
    <submittedName>
        <fullName evidence="1">Uncharacterized protein</fullName>
    </submittedName>
</protein>
<accession>A0A0R3UFF3</accession>
<keyword evidence="2" id="KW-1185">Reference proteome</keyword>
<evidence type="ECO:0000313" key="2">
    <source>
        <dbReference type="Proteomes" id="UP000267029"/>
    </source>
</evidence>
<reference evidence="1 2" key="1">
    <citation type="submission" date="2018-10" db="EMBL/GenBank/DDBJ databases">
        <authorList>
            <consortium name="Pathogen Informatics"/>
        </authorList>
    </citation>
    <scope>NUCLEOTIDE SEQUENCE [LARGE SCALE GENOMIC DNA]</scope>
</reference>
<gene>
    <name evidence="1" type="ORF">MCOS_LOCUS5842</name>
</gene>
<name>A0A0R3UFF3_MESCO</name>
<dbReference type="EMBL" id="UXSR01005217">
    <property type="protein sequence ID" value="VDD79839.1"/>
    <property type="molecule type" value="Genomic_DNA"/>
</dbReference>
<dbReference type="AlphaFoldDB" id="A0A0R3UFF3"/>
<sequence>MAVAHRERQRKVCLGKVNIVELMVSQCLQSEQMSSKVDQLITLLDLEDGCQGLQSGRCIVRRKALALEAQLTPRPASPFHLNLLALPYPWLIYASCICSKSQLTVDFRHVFNFHAIPPNSMRRPVVSSGNRGLRLLYVKPTIRG</sequence>
<dbReference type="Proteomes" id="UP000267029">
    <property type="component" value="Unassembled WGS sequence"/>
</dbReference>
<proteinExistence type="predicted"/>